<dbReference type="EMBL" id="CADCTO010000358">
    <property type="protein sequence ID" value="CAA9267321.1"/>
    <property type="molecule type" value="Genomic_DNA"/>
</dbReference>
<sequence length="695" mass="77432">MASAADTAGAVTAVPLELTDKDAHDVTLRRLEAGAYEIRTTGADPYLFTEPIASTFDPARQHVLAFEFFSATGTNAFQVFLGPPVSEAHSVSGPGLSRSEGWSSHAVDLKPALDRFGRSPRVLRLDFGSSAGKTVQIRALRLRPQTEQEVRLAARRAALRASEKALETRLRDYLDRAYPCRVTRVSVDDKQVLVEGETAGEPGSLFLAEVPLHEPVTELSRFPSLEPIPTNAAGRFSIRLDRRRKQGEREHDRLLSRWAVVREANGGKFELLSHARYADAVRPRADLPEERPRNKKGIGGITHAGPVSDLDDLGVAAGTVNIVVNGAVSTVPGPGRTPFPYAGRTWYAEDRYLEQLDKTLLEAAKRRLVMSAIVLIGQAGDAPAGAFGRLIAHPDADPAGIFAMPDVSSQEGLEAYAAALDLLAARYSRPDGKYGRIHHWILHNEINAGWVWTNAGEKTALLYMDLYHKSMRAAHLIARQYDPHARAFISLEHHWTLTPTDRFYAGRELLDLLVTFSQAEGDFPWAIAFHPYPQNLFDPRVWEDTEAAFTLDTPKITFKNLEVLDAWVKQPRNLFQGKHRRTIHLTEQGLNSPDYSEKSLRDQAAGMAYAWNKIKGLDTIEVFDYHNWVDNRGEGGLRIGLRRFPDDKDDPLGKKPIWFLFQALGTDNEEKSAAFAKSVIGIRDWSEIRHRGPIR</sequence>
<dbReference type="Gene3D" id="3.20.20.80">
    <property type="entry name" value="Glycosidases"/>
    <property type="match status" value="1"/>
</dbReference>
<dbReference type="Pfam" id="PF18989">
    <property type="entry name" value="DUF5722"/>
    <property type="match status" value="1"/>
</dbReference>
<dbReference type="AlphaFoldDB" id="A0A6J4J0P9"/>
<dbReference type="SUPFAM" id="SSF51445">
    <property type="entry name" value="(Trans)glycosidases"/>
    <property type="match status" value="1"/>
</dbReference>
<dbReference type="InterPro" id="IPR017853">
    <property type="entry name" value="GH"/>
</dbReference>
<gene>
    <name evidence="2" type="ORF">AVDCRST_MAG63-2817</name>
</gene>
<proteinExistence type="predicted"/>
<accession>A0A6J4J0P9</accession>
<reference evidence="2" key="1">
    <citation type="submission" date="2020-02" db="EMBL/GenBank/DDBJ databases">
        <authorList>
            <person name="Meier V. D."/>
        </authorList>
    </citation>
    <scope>NUCLEOTIDE SEQUENCE</scope>
    <source>
        <strain evidence="2">AVDCRST_MAG63</strain>
    </source>
</reference>
<feature type="domain" description="DUF5722" evidence="1">
    <location>
        <begin position="291"/>
        <end position="688"/>
    </location>
</feature>
<dbReference type="InterPro" id="IPR043780">
    <property type="entry name" value="DUF5722"/>
</dbReference>
<protein>
    <recommendedName>
        <fullName evidence="1">DUF5722 domain-containing protein</fullName>
    </recommendedName>
</protein>
<evidence type="ECO:0000313" key="2">
    <source>
        <dbReference type="EMBL" id="CAA9267321.1"/>
    </source>
</evidence>
<name>A0A6J4J0P9_9BACT</name>
<organism evidence="2">
    <name type="scientific">uncultured Armatimonadetes bacterium</name>
    <dbReference type="NCBI Taxonomy" id="157466"/>
    <lineage>
        <taxon>Bacteria</taxon>
        <taxon>Bacillati</taxon>
        <taxon>Armatimonadota</taxon>
        <taxon>environmental samples</taxon>
    </lineage>
</organism>
<evidence type="ECO:0000259" key="1">
    <source>
        <dbReference type="Pfam" id="PF18989"/>
    </source>
</evidence>